<sequence>MSQLKLRIKNFCTLRLGSVNLYFHYTSQEKTVNNSSLYLITSDRLPLGSVRAWLQEAEKVEPTPRLCHSNAKGAKAKTDFKVVKTGTANYKISSWDEALAAYVKQGRYRIHH</sequence>
<dbReference type="AlphaFoldDB" id="A0A1E5QN91"/>
<comment type="caution">
    <text evidence="1">The sequence shown here is derived from an EMBL/GenBank/DDBJ whole genome shotgun (WGS) entry which is preliminary data.</text>
</comment>
<organism evidence="1">
    <name type="scientific">Desertifilum tharense IPPAS B-1220</name>
    <dbReference type="NCBI Taxonomy" id="1781255"/>
    <lineage>
        <taxon>Bacteria</taxon>
        <taxon>Bacillati</taxon>
        <taxon>Cyanobacteriota</taxon>
        <taxon>Cyanophyceae</taxon>
        <taxon>Desertifilales</taxon>
        <taxon>Desertifilaceae</taxon>
        <taxon>Desertifilum</taxon>
    </lineage>
</organism>
<reference evidence="1" key="1">
    <citation type="submission" date="2016-09" db="EMBL/GenBank/DDBJ databases">
        <title>Draft genome of thermotolerant cyanobacterium Desertifilum sp. strain IPPAS B-1220.</title>
        <authorList>
            <person name="Sinetova M.A."/>
            <person name="Bolakhan K."/>
            <person name="Zayadan B.K."/>
            <person name="Mironov K.S."/>
            <person name="Ustinova V."/>
            <person name="Kupriyanova E.V."/>
            <person name="Sidorov R.A."/>
            <person name="Skrypnik A.N."/>
            <person name="Gogoleva N.E."/>
            <person name="Gogolev Y.V."/>
            <person name="Los D.A."/>
        </authorList>
    </citation>
    <scope>NUCLEOTIDE SEQUENCE [LARGE SCALE GENOMIC DNA]</scope>
    <source>
        <strain evidence="1">IPPAS B-1220</strain>
    </source>
</reference>
<proteinExistence type="predicted"/>
<evidence type="ECO:0000313" key="1">
    <source>
        <dbReference type="EMBL" id="OEJ76152.1"/>
    </source>
</evidence>
<gene>
    <name evidence="1" type="ORF">BH720_06250</name>
</gene>
<name>A0A1E5QN91_9CYAN</name>
<protein>
    <submittedName>
        <fullName evidence="1">Uncharacterized protein</fullName>
    </submittedName>
</protein>
<dbReference type="STRING" id="1781255.BH720_06250"/>
<accession>A0A1E5QN91</accession>
<dbReference type="EMBL" id="MJGC01000041">
    <property type="protein sequence ID" value="OEJ76152.1"/>
    <property type="molecule type" value="Genomic_DNA"/>
</dbReference>